<dbReference type="EMBL" id="UINC01174427">
    <property type="protein sequence ID" value="SVD80547.1"/>
    <property type="molecule type" value="Genomic_DNA"/>
</dbReference>
<evidence type="ECO:0000259" key="1">
    <source>
        <dbReference type="Pfam" id="PF01370"/>
    </source>
</evidence>
<dbReference type="AlphaFoldDB" id="A0A382YB37"/>
<feature type="domain" description="NAD-dependent epimerase/dehydratase" evidence="1">
    <location>
        <begin position="39"/>
        <end position="91"/>
    </location>
</feature>
<organism evidence="2">
    <name type="scientific">marine metagenome</name>
    <dbReference type="NCBI Taxonomy" id="408172"/>
    <lineage>
        <taxon>unclassified sequences</taxon>
        <taxon>metagenomes</taxon>
        <taxon>ecological metagenomes</taxon>
    </lineage>
</organism>
<dbReference type="Pfam" id="PF01370">
    <property type="entry name" value="Epimerase"/>
    <property type="match status" value="1"/>
</dbReference>
<protein>
    <recommendedName>
        <fullName evidence="1">NAD-dependent epimerase/dehydratase domain-containing protein</fullName>
    </recommendedName>
</protein>
<feature type="non-terminal residue" evidence="2">
    <location>
        <position position="91"/>
    </location>
</feature>
<dbReference type="Gene3D" id="3.40.50.720">
    <property type="entry name" value="NAD(P)-binding Rossmann-like Domain"/>
    <property type="match status" value="1"/>
</dbReference>
<name>A0A382YB37_9ZZZZ</name>
<sequence>MKKDVAIYVASGGDIVGDRLLSVLRDRGYSNLLNGKTPQPDALDSRNLAEYFGDAQPEYVFLTAGKSGGIQANQETPADLMLDNLQVACNV</sequence>
<dbReference type="InterPro" id="IPR001509">
    <property type="entry name" value="Epimerase_deHydtase"/>
</dbReference>
<proteinExistence type="predicted"/>
<gene>
    <name evidence="2" type="ORF">METZ01_LOCUS433401</name>
</gene>
<evidence type="ECO:0000313" key="2">
    <source>
        <dbReference type="EMBL" id="SVD80547.1"/>
    </source>
</evidence>
<reference evidence="2" key="1">
    <citation type="submission" date="2018-05" db="EMBL/GenBank/DDBJ databases">
        <authorList>
            <person name="Lanie J.A."/>
            <person name="Ng W.-L."/>
            <person name="Kazmierczak K.M."/>
            <person name="Andrzejewski T.M."/>
            <person name="Davidsen T.M."/>
            <person name="Wayne K.J."/>
            <person name="Tettelin H."/>
            <person name="Glass J.I."/>
            <person name="Rusch D."/>
            <person name="Podicherti R."/>
            <person name="Tsui H.-C.T."/>
            <person name="Winkler M.E."/>
        </authorList>
    </citation>
    <scope>NUCLEOTIDE SEQUENCE</scope>
</reference>
<accession>A0A382YB37</accession>